<dbReference type="Proteomes" id="UP001273589">
    <property type="component" value="Unassembled WGS sequence"/>
</dbReference>
<dbReference type="AlphaFoldDB" id="A0AAJ2UPF7"/>
<comment type="caution">
    <text evidence="1">The sequence shown here is derived from an EMBL/GenBank/DDBJ whole genome shotgun (WGS) entry which is preliminary data.</text>
</comment>
<dbReference type="EMBL" id="JARAWN010000238">
    <property type="protein sequence ID" value="MDX3133861.1"/>
    <property type="molecule type" value="Genomic_DNA"/>
</dbReference>
<gene>
    <name evidence="1" type="ORF">PV367_29680</name>
</gene>
<evidence type="ECO:0000313" key="2">
    <source>
        <dbReference type="Proteomes" id="UP001273589"/>
    </source>
</evidence>
<sequence>MTEDTFWNVEEDHEVVRYGEFSLTVVRAPFPGGAGVLAAHDPERAREFVGSFGTVDAVLEELAPVSATDAVDLATRADLDVVRVGCWGGVTEIVDAALGNVGDDFPVWEQAQALRKRYPDAVVIGAATVEHDATYGAWAVLHPDGAGVFAAGWHGEGDWDVEGDVRAVAEAFGIDEDELADEGVDLDDDTEVFDWDGFAQLALGQVAPLNQEGRTVSVFRVRHTEDTTFDMGETWLEA</sequence>
<organism evidence="1 2">
    <name type="scientific">Streptomyces europaeiscabiei</name>
    <dbReference type="NCBI Taxonomy" id="146819"/>
    <lineage>
        <taxon>Bacteria</taxon>
        <taxon>Bacillati</taxon>
        <taxon>Actinomycetota</taxon>
        <taxon>Actinomycetes</taxon>
        <taxon>Kitasatosporales</taxon>
        <taxon>Streptomycetaceae</taxon>
        <taxon>Streptomyces</taxon>
    </lineage>
</organism>
<dbReference type="Pfam" id="PF19859">
    <property type="entry name" value="DUF6333"/>
    <property type="match status" value="1"/>
</dbReference>
<protein>
    <submittedName>
        <fullName evidence="1">DUF6333 family protein</fullName>
    </submittedName>
</protein>
<reference evidence="1" key="1">
    <citation type="journal article" date="2023" name="Microb. Genom.">
        <title>Mesoterricola silvestris gen. nov., sp. nov., Mesoterricola sediminis sp. nov., Geothrix oryzae sp. nov., Geothrix edaphica sp. nov., Geothrix rubra sp. nov., and Geothrix limicola sp. nov., six novel members of Acidobacteriota isolated from soils.</title>
        <authorList>
            <person name="Weisberg A.J."/>
            <person name="Pearce E."/>
            <person name="Kramer C.G."/>
            <person name="Chang J.H."/>
            <person name="Clarke C.R."/>
        </authorList>
    </citation>
    <scope>NUCLEOTIDE SEQUENCE</scope>
    <source>
        <strain evidence="1">ND06-05F</strain>
    </source>
</reference>
<accession>A0AAJ2UPF7</accession>
<proteinExistence type="predicted"/>
<name>A0AAJ2UPF7_9ACTN</name>
<evidence type="ECO:0000313" key="1">
    <source>
        <dbReference type="EMBL" id="MDX3133861.1"/>
    </source>
</evidence>
<dbReference type="RefSeq" id="WP_319695699.1">
    <property type="nucleotide sequence ID" value="NZ_JARAWN010000238.1"/>
</dbReference>